<dbReference type="Pfam" id="PF03403">
    <property type="entry name" value="PAF-AH_p_II"/>
    <property type="match status" value="1"/>
</dbReference>
<protein>
    <submittedName>
        <fullName evidence="5">Alpha/beta hydrolase family protein</fullName>
    </submittedName>
</protein>
<dbReference type="Proteomes" id="UP000184038">
    <property type="component" value="Unassembled WGS sequence"/>
</dbReference>
<evidence type="ECO:0000313" key="6">
    <source>
        <dbReference type="Proteomes" id="UP000184038"/>
    </source>
</evidence>
<keyword evidence="6" id="KW-1185">Reference proteome</keyword>
<dbReference type="AlphaFoldDB" id="A0A1M7F872"/>
<keyword evidence="2" id="KW-0442">Lipid degradation</keyword>
<dbReference type="Gene3D" id="3.40.50.1820">
    <property type="entry name" value="alpha/beta hydrolase"/>
    <property type="match status" value="1"/>
</dbReference>
<keyword evidence="1 5" id="KW-0378">Hydrolase</keyword>
<keyword evidence="3" id="KW-0443">Lipid metabolism</keyword>
<proteinExistence type="predicted"/>
<feature type="transmembrane region" description="Helical" evidence="4">
    <location>
        <begin position="30"/>
        <end position="51"/>
    </location>
</feature>
<dbReference type="PANTHER" id="PTHR10272:SF0">
    <property type="entry name" value="PLATELET-ACTIVATING FACTOR ACETYLHYDROLASE"/>
    <property type="match status" value="1"/>
</dbReference>
<dbReference type="EMBL" id="FRCP01000005">
    <property type="protein sequence ID" value="SHM00254.1"/>
    <property type="molecule type" value="Genomic_DNA"/>
</dbReference>
<organism evidence="5 6">
    <name type="scientific">Anaerosporobacter mobilis DSM 15930</name>
    <dbReference type="NCBI Taxonomy" id="1120996"/>
    <lineage>
        <taxon>Bacteria</taxon>
        <taxon>Bacillati</taxon>
        <taxon>Bacillota</taxon>
        <taxon>Clostridia</taxon>
        <taxon>Lachnospirales</taxon>
        <taxon>Lachnospiraceae</taxon>
        <taxon>Anaerosporobacter</taxon>
    </lineage>
</organism>
<dbReference type="STRING" id="1120996.SAMN02746066_00473"/>
<keyword evidence="4" id="KW-0812">Transmembrane</keyword>
<dbReference type="PANTHER" id="PTHR10272">
    <property type="entry name" value="PLATELET-ACTIVATING FACTOR ACETYLHYDROLASE"/>
    <property type="match status" value="1"/>
</dbReference>
<dbReference type="GO" id="GO:0016042">
    <property type="term" value="P:lipid catabolic process"/>
    <property type="evidence" value="ECO:0007669"/>
    <property type="project" value="UniProtKB-KW"/>
</dbReference>
<accession>A0A1M7F872</accession>
<name>A0A1M7F872_9FIRM</name>
<evidence type="ECO:0000256" key="1">
    <source>
        <dbReference type="ARBA" id="ARBA00022801"/>
    </source>
</evidence>
<sequence length="367" mass="41808">MRTIILGISCLLEIIFIVFCISNKSNHTPAGYCCILGGVALLVATVILMLFPKYELPKPTGEYVVGTFTTTYVDKNRLETYSNQKENRWLNVKFWYPEEMDKENYGESPLIVFSHGTFGVKESNVALYEELASHGYVVCAIDHTYQCFKTKDKKGKKIPMSSSFRSETMKENAKKNKEQSYEYYQKWMSVRTGDMNFVIDTILSNAKIDEGEYVYQLVDPSAIGVMGHSMGGSAAAGVGRDREDVKAVVVLEAPYMCDIIGVKDNTFLWKEEPYPVPVLNVYSDSSWKNLSKWTQYEENYKMLSDDRVVEEHIYIQGAGHMTLTDLAYSCPPLTLVFGQDITLNVDKTVRKLNSSILQFFDRYLKND</sequence>
<evidence type="ECO:0000256" key="2">
    <source>
        <dbReference type="ARBA" id="ARBA00022963"/>
    </source>
</evidence>
<evidence type="ECO:0000313" key="5">
    <source>
        <dbReference type="EMBL" id="SHM00254.1"/>
    </source>
</evidence>
<evidence type="ECO:0000256" key="3">
    <source>
        <dbReference type="ARBA" id="ARBA00023098"/>
    </source>
</evidence>
<reference evidence="5 6" key="1">
    <citation type="submission" date="2016-11" db="EMBL/GenBank/DDBJ databases">
        <authorList>
            <person name="Jaros S."/>
            <person name="Januszkiewicz K."/>
            <person name="Wedrychowicz H."/>
        </authorList>
    </citation>
    <scope>NUCLEOTIDE SEQUENCE [LARGE SCALE GENOMIC DNA]</scope>
    <source>
        <strain evidence="5 6">DSM 15930</strain>
    </source>
</reference>
<keyword evidence="4" id="KW-0472">Membrane</keyword>
<dbReference type="GO" id="GO:0003847">
    <property type="term" value="F:1-alkyl-2-acetylglycerophosphocholine esterase activity"/>
    <property type="evidence" value="ECO:0007669"/>
    <property type="project" value="TreeGrafter"/>
</dbReference>
<evidence type="ECO:0000256" key="4">
    <source>
        <dbReference type="SAM" id="Phobius"/>
    </source>
</evidence>
<dbReference type="InterPro" id="IPR029058">
    <property type="entry name" value="AB_hydrolase_fold"/>
</dbReference>
<dbReference type="SUPFAM" id="SSF53474">
    <property type="entry name" value="alpha/beta-Hydrolases"/>
    <property type="match status" value="1"/>
</dbReference>
<gene>
    <name evidence="5" type="ORF">SAMN02746066_00473</name>
</gene>
<keyword evidence="4" id="KW-1133">Transmembrane helix</keyword>
<dbReference type="RefSeq" id="WP_073282335.1">
    <property type="nucleotide sequence ID" value="NZ_FRCP01000005.1"/>
</dbReference>
<dbReference type="OrthoDB" id="9814760at2"/>